<feature type="transmembrane region" description="Helical" evidence="6">
    <location>
        <begin position="655"/>
        <end position="673"/>
    </location>
</feature>
<feature type="transmembrane region" description="Helical" evidence="6">
    <location>
        <begin position="289"/>
        <end position="310"/>
    </location>
</feature>
<evidence type="ECO:0000256" key="4">
    <source>
        <dbReference type="ARBA" id="ARBA00022989"/>
    </source>
</evidence>
<evidence type="ECO:0000256" key="1">
    <source>
        <dbReference type="ARBA" id="ARBA00004651"/>
    </source>
</evidence>
<keyword evidence="2" id="KW-1003">Cell membrane</keyword>
<evidence type="ECO:0000256" key="3">
    <source>
        <dbReference type="ARBA" id="ARBA00022692"/>
    </source>
</evidence>
<evidence type="ECO:0000256" key="5">
    <source>
        <dbReference type="ARBA" id="ARBA00023136"/>
    </source>
</evidence>
<feature type="transmembrane region" description="Helical" evidence="6">
    <location>
        <begin position="358"/>
        <end position="377"/>
    </location>
</feature>
<dbReference type="Pfam" id="PF03176">
    <property type="entry name" value="MMPL"/>
    <property type="match status" value="1"/>
</dbReference>
<feature type="transmembrane region" description="Helical" evidence="6">
    <location>
        <begin position="316"/>
        <end position="337"/>
    </location>
</feature>
<dbReference type="AlphaFoldDB" id="A0A3L8PZF4"/>
<evidence type="ECO:0000313" key="8">
    <source>
        <dbReference type="EMBL" id="RLV60530.1"/>
    </source>
</evidence>
<feature type="transmembrane region" description="Helical" evidence="6">
    <location>
        <begin position="263"/>
        <end position="282"/>
    </location>
</feature>
<evidence type="ECO:0000256" key="2">
    <source>
        <dbReference type="ARBA" id="ARBA00022475"/>
    </source>
</evidence>
<gene>
    <name evidence="8" type="ORF">D5018_06170</name>
</gene>
<feature type="transmembrane region" description="Helical" evidence="6">
    <location>
        <begin position="383"/>
        <end position="408"/>
    </location>
</feature>
<dbReference type="Gene3D" id="1.20.1640.10">
    <property type="entry name" value="Multidrug efflux transporter AcrB transmembrane domain"/>
    <property type="match status" value="2"/>
</dbReference>
<dbReference type="PANTHER" id="PTHR33406">
    <property type="entry name" value="MEMBRANE PROTEIN MJ1562-RELATED"/>
    <property type="match status" value="1"/>
</dbReference>
<name>A0A3L8PZF4_9GAMM</name>
<evidence type="ECO:0000313" key="9">
    <source>
        <dbReference type="Proteomes" id="UP000281474"/>
    </source>
</evidence>
<comment type="subcellular location">
    <subcellularLocation>
        <location evidence="1">Cell membrane</location>
        <topology evidence="1">Multi-pass membrane protein</topology>
    </subcellularLocation>
</comment>
<proteinExistence type="predicted"/>
<dbReference type="SUPFAM" id="SSF82866">
    <property type="entry name" value="Multidrug efflux transporter AcrB transmembrane domain"/>
    <property type="match status" value="2"/>
</dbReference>
<dbReference type="GO" id="GO:0005886">
    <property type="term" value="C:plasma membrane"/>
    <property type="evidence" value="ECO:0007669"/>
    <property type="project" value="UniProtKB-SubCell"/>
</dbReference>
<feature type="transmembrane region" description="Helical" evidence="6">
    <location>
        <begin position="735"/>
        <end position="756"/>
    </location>
</feature>
<evidence type="ECO:0000259" key="7">
    <source>
        <dbReference type="Pfam" id="PF03176"/>
    </source>
</evidence>
<feature type="transmembrane region" description="Helical" evidence="6">
    <location>
        <begin position="429"/>
        <end position="458"/>
    </location>
</feature>
<organism evidence="8 9">
    <name type="scientific">Parashewanella curva</name>
    <dbReference type="NCBI Taxonomy" id="2338552"/>
    <lineage>
        <taxon>Bacteria</taxon>
        <taxon>Pseudomonadati</taxon>
        <taxon>Pseudomonadota</taxon>
        <taxon>Gammaproteobacteria</taxon>
        <taxon>Alteromonadales</taxon>
        <taxon>Shewanellaceae</taxon>
        <taxon>Parashewanella</taxon>
    </lineage>
</organism>
<dbReference type="InterPro" id="IPR050545">
    <property type="entry name" value="Mycobact_MmpL"/>
</dbReference>
<accession>A0A3L8PZF4</accession>
<dbReference type="EMBL" id="QZEI01000014">
    <property type="protein sequence ID" value="RLV60530.1"/>
    <property type="molecule type" value="Genomic_DNA"/>
</dbReference>
<keyword evidence="3 6" id="KW-0812">Transmembrane</keyword>
<feature type="domain" description="Membrane transport protein MMPL" evidence="7">
    <location>
        <begin position="133"/>
        <end position="408"/>
    </location>
</feature>
<keyword evidence="9" id="KW-1185">Reference proteome</keyword>
<dbReference type="Proteomes" id="UP000281474">
    <property type="component" value="Unassembled WGS sequence"/>
</dbReference>
<dbReference type="PANTHER" id="PTHR33406:SF13">
    <property type="entry name" value="MEMBRANE PROTEIN YDFJ"/>
    <property type="match status" value="1"/>
</dbReference>
<dbReference type="RefSeq" id="WP_121838137.1">
    <property type="nucleotide sequence ID" value="NZ_ML014763.1"/>
</dbReference>
<keyword evidence="5 6" id="KW-0472">Membrane</keyword>
<dbReference type="InterPro" id="IPR004869">
    <property type="entry name" value="MMPL_dom"/>
</dbReference>
<sequence length="801" mass="89190">MKRTFCTSTAQMRLVIWTFITLGVMASGLYQFQQGAHIQRDILAMLPKAQENPLQKIAINRIEAKLAGQLFIGVVAQKEVTAIDASKLFLKKLTHFSEQAQHPFFNIESVPEDFSVQLGQLYFSHRFHLLSHEQQKLLTQHDVQSLIDHAQQALYSSFGVASSQQLEQDPLLLFTDFLNSLARQQSLNHKQGILFAKDANKTIGIIQAKGKGSVFNPDAQQKQLKVINRALEAVKAQYPNVDFLKAGALFHAAYATENAKFEISIIGFGSLIMIIIMILYVFRSVMPISMALLTMASAFLFAVVLTISIFGELHLITLVFGSSLVGISIDYTFHYYCERMVNPNVSLQTTVKKITPTVSLALLTSIIAYLTIAFTPFIGMQQVAVFCAGGLIGAFVTLVLAYPALAKFSPKRRYDFRLSQWYLKKLERIVIRLLITRGSAVSVLIITVCMSIWGVYLLTPNNDIRNLQQAPNWITEPEQQLRQVLSGGTDNQFILVSANNEQELLARLHQINIPLLEAVEQGELSSFMNLASYVPSTEQQKQNYQLLSQLYGNSLPNILQQMGLPLELAPALQQQFVEKKTQYLTLDALSKIPHSFFNELLITPSSYHNEFATIILLGGIKELDKLSQRISSIPNAQLVDQVNDISNIMAHFSKLTLWLVVLSLVIASAIFMLHFGMKKGLLVVAVPILAILLTLATLGFIQSGFTLFHALALLLVFGFGVDYSLFFAKNHHSPSVMTAVTLSAISTMLAFGLLSLSDTPAIHYFGFTIAVGIAITFLLAPFVSLFTRKYNDKKTQSKLAY</sequence>
<feature type="transmembrane region" description="Helical" evidence="6">
    <location>
        <begin position="762"/>
        <end position="786"/>
    </location>
</feature>
<keyword evidence="4 6" id="KW-1133">Transmembrane helix</keyword>
<feature type="transmembrane region" description="Helical" evidence="6">
    <location>
        <begin position="707"/>
        <end position="728"/>
    </location>
</feature>
<protein>
    <submittedName>
        <fullName evidence="8">Transporter permease</fullName>
    </submittedName>
</protein>
<comment type="caution">
    <text evidence="8">The sequence shown here is derived from an EMBL/GenBank/DDBJ whole genome shotgun (WGS) entry which is preliminary data.</text>
</comment>
<feature type="transmembrane region" description="Helical" evidence="6">
    <location>
        <begin position="680"/>
        <end position="701"/>
    </location>
</feature>
<dbReference type="OrthoDB" id="9780358at2"/>
<reference evidence="8 9" key="1">
    <citation type="submission" date="2018-09" db="EMBL/GenBank/DDBJ databases">
        <title>Phylogeny of the Shewanellaceae, and recommendation for two new genera, Pseudoshewanella and Parashewanella.</title>
        <authorList>
            <person name="Wang G."/>
        </authorList>
    </citation>
    <scope>NUCLEOTIDE SEQUENCE [LARGE SCALE GENOMIC DNA]</scope>
    <source>
        <strain evidence="8 9">C51</strain>
    </source>
</reference>
<evidence type="ECO:0000256" key="6">
    <source>
        <dbReference type="SAM" id="Phobius"/>
    </source>
</evidence>